<accession>A0A0F8YSB3</accession>
<dbReference type="AlphaFoldDB" id="A0A0F8YSB3"/>
<dbReference type="EMBL" id="LAZR01067799">
    <property type="protein sequence ID" value="KKK50871.1"/>
    <property type="molecule type" value="Genomic_DNA"/>
</dbReference>
<organism evidence="1">
    <name type="scientific">marine sediment metagenome</name>
    <dbReference type="NCBI Taxonomy" id="412755"/>
    <lineage>
        <taxon>unclassified sequences</taxon>
        <taxon>metagenomes</taxon>
        <taxon>ecological metagenomes</taxon>
    </lineage>
</organism>
<sequence>SWELDALEPKTLTNLIIEKVINHRDDILYAERERQLANDMTKLDKIITNLKT</sequence>
<proteinExistence type="predicted"/>
<comment type="caution">
    <text evidence="1">The sequence shown here is derived from an EMBL/GenBank/DDBJ whole genome shotgun (WGS) entry which is preliminary data.</text>
</comment>
<protein>
    <submittedName>
        <fullName evidence="1">Uncharacterized protein</fullName>
    </submittedName>
</protein>
<feature type="non-terminal residue" evidence="1">
    <location>
        <position position="1"/>
    </location>
</feature>
<name>A0A0F8YSB3_9ZZZZ</name>
<reference evidence="1" key="1">
    <citation type="journal article" date="2015" name="Nature">
        <title>Complex archaea that bridge the gap between prokaryotes and eukaryotes.</title>
        <authorList>
            <person name="Spang A."/>
            <person name="Saw J.H."/>
            <person name="Jorgensen S.L."/>
            <person name="Zaremba-Niedzwiedzka K."/>
            <person name="Martijn J."/>
            <person name="Lind A.E."/>
            <person name="van Eijk R."/>
            <person name="Schleper C."/>
            <person name="Guy L."/>
            <person name="Ettema T.J."/>
        </authorList>
    </citation>
    <scope>NUCLEOTIDE SEQUENCE</scope>
</reference>
<gene>
    <name evidence="1" type="ORF">LCGC14_3120680</name>
</gene>
<evidence type="ECO:0000313" key="1">
    <source>
        <dbReference type="EMBL" id="KKK50871.1"/>
    </source>
</evidence>